<dbReference type="AlphaFoldDB" id="A0A1I3UAG9"/>
<dbReference type="EMBL" id="FOSH01000001">
    <property type="protein sequence ID" value="SFJ80548.1"/>
    <property type="molecule type" value="Genomic_DNA"/>
</dbReference>
<proteinExistence type="predicted"/>
<name>A0A1I3UAG9_9GAMM</name>
<keyword evidence="2" id="KW-1185">Reference proteome</keyword>
<reference evidence="2" key="1">
    <citation type="submission" date="2016-10" db="EMBL/GenBank/DDBJ databases">
        <authorList>
            <person name="Varghese N."/>
            <person name="Submissions S."/>
        </authorList>
    </citation>
    <scope>NUCLEOTIDE SEQUENCE [LARGE SCALE GENOMIC DNA]</scope>
    <source>
        <strain evidence="2">DSM 11578</strain>
    </source>
</reference>
<sequence>MLGLSVVKYKRELMQAFSDCFLPVKDSLGNVPVLMQKSKFITASILGVCRGYSESRVRDESDFDLIVDAVFEEIFRRESVEVQTRTESWLQSSDDEFMFFYFQAKYRTKDSADLKWLQKTVLDYFEPAHTVVFPL</sequence>
<protein>
    <submittedName>
        <fullName evidence="1">Uncharacterized protein</fullName>
    </submittedName>
</protein>
<dbReference type="Proteomes" id="UP000198924">
    <property type="component" value="Unassembled WGS sequence"/>
</dbReference>
<accession>A0A1I3UAG9</accession>
<evidence type="ECO:0000313" key="2">
    <source>
        <dbReference type="Proteomes" id="UP000198924"/>
    </source>
</evidence>
<evidence type="ECO:0000313" key="1">
    <source>
        <dbReference type="EMBL" id="SFJ80548.1"/>
    </source>
</evidence>
<organism evidence="1 2">
    <name type="scientific">Methylophaga sulfidovorans</name>
    <dbReference type="NCBI Taxonomy" id="45496"/>
    <lineage>
        <taxon>Bacteria</taxon>
        <taxon>Pseudomonadati</taxon>
        <taxon>Pseudomonadota</taxon>
        <taxon>Gammaproteobacteria</taxon>
        <taxon>Thiotrichales</taxon>
        <taxon>Piscirickettsiaceae</taxon>
        <taxon>Methylophaga</taxon>
    </lineage>
</organism>
<gene>
    <name evidence="1" type="ORF">SAMN04488079_101271</name>
</gene>